<evidence type="ECO:0000256" key="2">
    <source>
        <dbReference type="SAM" id="MobiDB-lite"/>
    </source>
</evidence>
<evidence type="ECO:0000256" key="1">
    <source>
        <dbReference type="ARBA" id="ARBA00022553"/>
    </source>
</evidence>
<evidence type="ECO:0000313" key="4">
    <source>
        <dbReference type="EMBL" id="OLF06951.1"/>
    </source>
</evidence>
<dbReference type="InterPro" id="IPR008984">
    <property type="entry name" value="SMAD_FHA_dom_sf"/>
</dbReference>
<keyword evidence="5" id="KW-1185">Reference proteome</keyword>
<evidence type="ECO:0000259" key="3">
    <source>
        <dbReference type="PROSITE" id="PS50006"/>
    </source>
</evidence>
<organism evidence="4 5">
    <name type="scientific">Actinophytocola xinjiangensis</name>
    <dbReference type="NCBI Taxonomy" id="485602"/>
    <lineage>
        <taxon>Bacteria</taxon>
        <taxon>Bacillati</taxon>
        <taxon>Actinomycetota</taxon>
        <taxon>Actinomycetes</taxon>
        <taxon>Pseudonocardiales</taxon>
        <taxon>Pseudonocardiaceae</taxon>
    </lineage>
</organism>
<dbReference type="Gene3D" id="2.60.200.20">
    <property type="match status" value="1"/>
</dbReference>
<name>A0A7Z0WGV6_9PSEU</name>
<gene>
    <name evidence="4" type="ORF">BLA60_29240</name>
</gene>
<feature type="region of interest" description="Disordered" evidence="2">
    <location>
        <begin position="1"/>
        <end position="23"/>
    </location>
</feature>
<reference evidence="4 5" key="1">
    <citation type="submission" date="2016-12" db="EMBL/GenBank/DDBJ databases">
        <title>The draft genome sequence of Actinophytocola xinjiangensis.</title>
        <authorList>
            <person name="Wang W."/>
            <person name="Yuan L."/>
        </authorList>
    </citation>
    <scope>NUCLEOTIDE SEQUENCE [LARGE SCALE GENOMIC DNA]</scope>
    <source>
        <strain evidence="4 5">CGMCC 4.4663</strain>
    </source>
</reference>
<feature type="domain" description="FHA" evidence="3">
    <location>
        <begin position="41"/>
        <end position="93"/>
    </location>
</feature>
<keyword evidence="4" id="KW-0966">Cell projection</keyword>
<dbReference type="Pfam" id="PF00498">
    <property type="entry name" value="FHA"/>
    <property type="match status" value="1"/>
</dbReference>
<dbReference type="CDD" id="cd00060">
    <property type="entry name" value="FHA"/>
    <property type="match status" value="1"/>
</dbReference>
<proteinExistence type="predicted"/>
<comment type="caution">
    <text evidence="4">The sequence shown here is derived from an EMBL/GenBank/DDBJ whole genome shotgun (WGS) entry which is preliminary data.</text>
</comment>
<dbReference type="AlphaFoldDB" id="A0A7Z0WGV6"/>
<dbReference type="InterPro" id="IPR000253">
    <property type="entry name" value="FHA_dom"/>
</dbReference>
<dbReference type="OrthoDB" id="4213445at2"/>
<accession>A0A7Z0WGV6</accession>
<dbReference type="SUPFAM" id="SSF49879">
    <property type="entry name" value="SMAD/FHA domain"/>
    <property type="match status" value="1"/>
</dbReference>
<protein>
    <submittedName>
        <fullName evidence="4">Flagellar motor protein MotB</fullName>
    </submittedName>
</protein>
<evidence type="ECO:0000313" key="5">
    <source>
        <dbReference type="Proteomes" id="UP000185696"/>
    </source>
</evidence>
<dbReference type="Proteomes" id="UP000185696">
    <property type="component" value="Unassembled WGS sequence"/>
</dbReference>
<keyword evidence="4" id="KW-0282">Flagellum</keyword>
<sequence length="263" mass="29929">MSRPPSLARLHETDPRSRPGTLHARSLAGGIQVVPEPGRTVRFGRGGKPDTQLRVGADDTRVSRRHGELTYQDRSWWLRNTGQQLLRLPRGQLMHTSTEPVPLTAGYTPVFVRGSGYREHLVELYVTDYDNNGPDPKETALTVPPKRWPLHDDERLALIILGQEYLRYAAEPRPLVYRRAVAQLRVLEPEFGWSKRKIEDRVAAVRRRLHESGSVRAKLMRAEDDDACDATLMDNLLRELVDSTTLVPPDLDELDRAFDDLES</sequence>
<keyword evidence="1" id="KW-0597">Phosphoprotein</keyword>
<keyword evidence="4" id="KW-0969">Cilium</keyword>
<dbReference type="PROSITE" id="PS50006">
    <property type="entry name" value="FHA_DOMAIN"/>
    <property type="match status" value="1"/>
</dbReference>
<dbReference type="RefSeq" id="WP_075136252.1">
    <property type="nucleotide sequence ID" value="NZ_MSIF01000018.1"/>
</dbReference>
<dbReference type="EMBL" id="MSIF01000018">
    <property type="protein sequence ID" value="OLF06951.1"/>
    <property type="molecule type" value="Genomic_DNA"/>
</dbReference>